<name>A0A1Q9CN69_SYMMI</name>
<proteinExistence type="predicted"/>
<evidence type="ECO:0000313" key="2">
    <source>
        <dbReference type="EMBL" id="OLP84372.1"/>
    </source>
</evidence>
<evidence type="ECO:0000313" key="3">
    <source>
        <dbReference type="Proteomes" id="UP000186817"/>
    </source>
</evidence>
<dbReference type="EMBL" id="LSRX01001046">
    <property type="protein sequence ID" value="OLP84372.1"/>
    <property type="molecule type" value="Genomic_DNA"/>
</dbReference>
<organism evidence="2 3">
    <name type="scientific">Symbiodinium microadriaticum</name>
    <name type="common">Dinoflagellate</name>
    <name type="synonym">Zooxanthella microadriatica</name>
    <dbReference type="NCBI Taxonomy" id="2951"/>
    <lineage>
        <taxon>Eukaryota</taxon>
        <taxon>Sar</taxon>
        <taxon>Alveolata</taxon>
        <taxon>Dinophyceae</taxon>
        <taxon>Suessiales</taxon>
        <taxon>Symbiodiniaceae</taxon>
        <taxon>Symbiodinium</taxon>
    </lineage>
</organism>
<feature type="region of interest" description="Disordered" evidence="1">
    <location>
        <begin position="149"/>
        <end position="191"/>
    </location>
</feature>
<keyword evidence="3" id="KW-1185">Reference proteome</keyword>
<sequence length="191" mass="20941">MKKQLVIRVRSLEFRGSCAGHARSERADLAAARRGDEEEQRSIVDGDDGDSAFKTPSPQPYRLHWQSSKCRLGNLRLGCSGTSGAGGQSPSTMRLATVTVPEVGETCLTRIECNAEEWIKGEPHEDLVQIIKAPPKQVKNTIFVPVSPKQRRRNKQVKVLPKPPKPLKPLRGITNQSLASASNLAPATIEK</sequence>
<protein>
    <submittedName>
        <fullName evidence="2">Uncharacterized protein</fullName>
    </submittedName>
</protein>
<reference evidence="2 3" key="1">
    <citation type="submission" date="2016-02" db="EMBL/GenBank/DDBJ databases">
        <title>Genome analysis of coral dinoflagellate symbionts highlights evolutionary adaptations to a symbiotic lifestyle.</title>
        <authorList>
            <person name="Aranda M."/>
            <person name="Li Y."/>
            <person name="Liew Y.J."/>
            <person name="Baumgarten S."/>
            <person name="Simakov O."/>
            <person name="Wilson M."/>
            <person name="Piel J."/>
            <person name="Ashoor H."/>
            <person name="Bougouffa S."/>
            <person name="Bajic V.B."/>
            <person name="Ryu T."/>
            <person name="Ravasi T."/>
            <person name="Bayer T."/>
            <person name="Micklem G."/>
            <person name="Kim H."/>
            <person name="Bhak J."/>
            <person name="Lajeunesse T.C."/>
            <person name="Voolstra C.R."/>
        </authorList>
    </citation>
    <scope>NUCLEOTIDE SEQUENCE [LARGE SCALE GENOMIC DNA]</scope>
    <source>
        <strain evidence="2 3">CCMP2467</strain>
    </source>
</reference>
<comment type="caution">
    <text evidence="2">The sequence shown here is derived from an EMBL/GenBank/DDBJ whole genome shotgun (WGS) entry which is preliminary data.</text>
</comment>
<dbReference type="OrthoDB" id="10330004at2759"/>
<dbReference type="AlphaFoldDB" id="A0A1Q9CN69"/>
<gene>
    <name evidence="2" type="ORF">AK812_SmicGene34765</name>
</gene>
<feature type="region of interest" description="Disordered" evidence="1">
    <location>
        <begin position="28"/>
        <end position="57"/>
    </location>
</feature>
<evidence type="ECO:0000256" key="1">
    <source>
        <dbReference type="SAM" id="MobiDB-lite"/>
    </source>
</evidence>
<feature type="compositionally biased region" description="Polar residues" evidence="1">
    <location>
        <begin position="173"/>
        <end position="185"/>
    </location>
</feature>
<dbReference type="Proteomes" id="UP000186817">
    <property type="component" value="Unassembled WGS sequence"/>
</dbReference>
<feature type="compositionally biased region" description="Basic and acidic residues" evidence="1">
    <location>
        <begin position="28"/>
        <end position="44"/>
    </location>
</feature>
<accession>A0A1Q9CN69</accession>